<sequence length="287" mass="32879">MSFDKAYDHCFDLVRRTDKERFVSGLFAPEDRRRHLYALYAFYAETAAIRDRVSDPLPGEMRLQWWRDAITGTCRGEIEGNPLAVALMDTIERFDLPRNVFAEILEARSFDLYDDPMPSLDDLHAYARETTSALIRLAVRILCGRCRLDVVEVANHAGIAQTVTEVLRNFPRDAARGQMFLPLDVLGRHGVDCVSVCAGNADAGLRPAMADLRDEVRYHLAETRSGIVRLSRDIAPAFLTTCLVERYLGIMERPGYDPFRTAVELPLWRRQWMLWRMAVKARRHYAA</sequence>
<protein>
    <submittedName>
        <fullName evidence="1">Phytoene synthase</fullName>
        <ecNumber evidence="1">2.5.1.32</ecNumber>
    </submittedName>
</protein>
<evidence type="ECO:0000313" key="1">
    <source>
        <dbReference type="EMBL" id="MCW2309219.1"/>
    </source>
</evidence>
<accession>A0ABT3HFQ1</accession>
<dbReference type="Proteomes" id="UP001209755">
    <property type="component" value="Unassembled WGS sequence"/>
</dbReference>
<dbReference type="Pfam" id="PF00494">
    <property type="entry name" value="SQS_PSY"/>
    <property type="match status" value="1"/>
</dbReference>
<dbReference type="EMBL" id="JAOQNS010000011">
    <property type="protein sequence ID" value="MCW2309219.1"/>
    <property type="molecule type" value="Genomic_DNA"/>
</dbReference>
<gene>
    <name evidence="1" type="ORF">M2319_003570</name>
</gene>
<dbReference type="GO" id="GO:0016740">
    <property type="term" value="F:transferase activity"/>
    <property type="evidence" value="ECO:0007669"/>
    <property type="project" value="UniProtKB-KW"/>
</dbReference>
<dbReference type="RefSeq" id="WP_264602807.1">
    <property type="nucleotide sequence ID" value="NZ_JAOQNS010000011.1"/>
</dbReference>
<keyword evidence="1" id="KW-0808">Transferase</keyword>
<organism evidence="1 2">
    <name type="scientific">Rhodobium gokarnense</name>
    <dbReference type="NCBI Taxonomy" id="364296"/>
    <lineage>
        <taxon>Bacteria</taxon>
        <taxon>Pseudomonadati</taxon>
        <taxon>Pseudomonadota</taxon>
        <taxon>Alphaproteobacteria</taxon>
        <taxon>Hyphomicrobiales</taxon>
        <taxon>Rhodobiaceae</taxon>
        <taxon>Rhodobium</taxon>
    </lineage>
</organism>
<comment type="caution">
    <text evidence="1">The sequence shown here is derived from an EMBL/GenBank/DDBJ whole genome shotgun (WGS) entry which is preliminary data.</text>
</comment>
<evidence type="ECO:0000313" key="2">
    <source>
        <dbReference type="Proteomes" id="UP001209755"/>
    </source>
</evidence>
<dbReference type="PANTHER" id="PTHR31480">
    <property type="entry name" value="BIFUNCTIONAL LYCOPENE CYCLASE/PHYTOENE SYNTHASE"/>
    <property type="match status" value="1"/>
</dbReference>
<keyword evidence="2" id="KW-1185">Reference proteome</keyword>
<name>A0ABT3HFQ1_9HYPH</name>
<dbReference type="EC" id="2.5.1.32" evidence="1"/>
<dbReference type="SUPFAM" id="SSF48576">
    <property type="entry name" value="Terpenoid synthases"/>
    <property type="match status" value="1"/>
</dbReference>
<dbReference type="Gene3D" id="1.10.600.10">
    <property type="entry name" value="Farnesyl Diphosphate Synthase"/>
    <property type="match status" value="1"/>
</dbReference>
<dbReference type="InterPro" id="IPR008949">
    <property type="entry name" value="Isoprenoid_synthase_dom_sf"/>
</dbReference>
<dbReference type="InterPro" id="IPR002060">
    <property type="entry name" value="Squ/phyt_synthse"/>
</dbReference>
<proteinExistence type="predicted"/>
<reference evidence="2" key="1">
    <citation type="submission" date="2023-07" db="EMBL/GenBank/DDBJ databases">
        <title>Genome sequencing of Purple Non-Sulfur Bacteria from various extreme environments.</title>
        <authorList>
            <person name="Mayer M."/>
        </authorList>
    </citation>
    <scope>NUCLEOTIDE SEQUENCE [LARGE SCALE GENOMIC DNA]</scope>
    <source>
        <strain evidence="2">DSM 17935</strain>
    </source>
</reference>